<organism evidence="3 4">
    <name type="scientific">Acinetobacter stercoris</name>
    <dbReference type="NCBI Taxonomy" id="2126983"/>
    <lineage>
        <taxon>Bacteria</taxon>
        <taxon>Pseudomonadati</taxon>
        <taxon>Pseudomonadota</taxon>
        <taxon>Gammaproteobacteria</taxon>
        <taxon>Moraxellales</taxon>
        <taxon>Moraxellaceae</taxon>
        <taxon>Acinetobacter</taxon>
    </lineage>
</organism>
<dbReference type="EMBL" id="OOGT01000083">
    <property type="protein sequence ID" value="SPL70810.1"/>
    <property type="molecule type" value="Genomic_DNA"/>
</dbReference>
<accession>A0A2U3MZF8</accession>
<evidence type="ECO:0000259" key="2">
    <source>
        <dbReference type="Pfam" id="PF00419"/>
    </source>
</evidence>
<dbReference type="Proteomes" id="UP000245974">
    <property type="component" value="Unassembled WGS sequence"/>
</dbReference>
<gene>
    <name evidence="3" type="ORF">KPC_1988</name>
</gene>
<evidence type="ECO:0000313" key="3">
    <source>
        <dbReference type="EMBL" id="SPL70810.1"/>
    </source>
</evidence>
<dbReference type="SUPFAM" id="SSF49401">
    <property type="entry name" value="Bacterial adhesins"/>
    <property type="match status" value="1"/>
</dbReference>
<protein>
    <recommendedName>
        <fullName evidence="2">Fimbrial-type adhesion domain-containing protein</fullName>
    </recommendedName>
</protein>
<dbReference type="Pfam" id="PF00419">
    <property type="entry name" value="Fimbrial"/>
    <property type="match status" value="1"/>
</dbReference>
<dbReference type="InterPro" id="IPR008966">
    <property type="entry name" value="Adhesion_dom_sf"/>
</dbReference>
<dbReference type="InterPro" id="IPR036937">
    <property type="entry name" value="Adhesion_dom_fimbrial_sf"/>
</dbReference>
<dbReference type="InParanoid" id="A0A2U3MZF8"/>
<feature type="domain" description="Fimbrial-type adhesion" evidence="2">
    <location>
        <begin position="262"/>
        <end position="445"/>
    </location>
</feature>
<evidence type="ECO:0000256" key="1">
    <source>
        <dbReference type="SAM" id="SignalP"/>
    </source>
</evidence>
<feature type="signal peptide" evidence="1">
    <location>
        <begin position="1"/>
        <end position="23"/>
    </location>
</feature>
<dbReference type="Gene3D" id="2.60.40.1090">
    <property type="entry name" value="Fimbrial-type adhesion domain"/>
    <property type="match status" value="1"/>
</dbReference>
<dbReference type="OrthoDB" id="8875995at2"/>
<reference evidence="4" key="1">
    <citation type="submission" date="2018-03" db="EMBL/GenBank/DDBJ databases">
        <authorList>
            <person name="Blom J."/>
        </authorList>
    </citation>
    <scope>NUCLEOTIDE SEQUENCE [LARGE SCALE GENOMIC DNA]</scope>
    <source>
        <strain evidence="4">KPC-SM-21</strain>
    </source>
</reference>
<keyword evidence="1" id="KW-0732">Signal</keyword>
<dbReference type="InterPro" id="IPR000259">
    <property type="entry name" value="Adhesion_dom_fimbrial"/>
</dbReference>
<name>A0A2U3MZF8_9GAMM</name>
<dbReference type="AlphaFoldDB" id="A0A2U3MZF8"/>
<dbReference type="InterPro" id="IPR011228">
    <property type="entry name" value="UCP029766"/>
</dbReference>
<sequence length="445" mass="48050">MKSFIFICIIIFSYLTLSTSTHAMCQKGPSFFANANDSMAVPLNFGRLNLTTTYLQPVGSILGSLVVSPTSNYPYPNIQPTSVLWQCDVADLPKIFFLAATKGNEPFSGHVETGAIDGLNGVYATWWQYIGLKQTVNGTTLSRYWQKIPLKTYEQKNGKINIRLMDVPSVEATLYRISQLPSFSQSSACNKDMIVSGSYYSGVTPTGVTDYCRKPSAYIQLSGENSVLFDFNRDYQNTDSNTNTSFFSANAIPFGFYTSNTTLTNSPTCVARNATPLVTFPPISKTELENGSKVPAVFNVEIECSNSMVSGTGANQTAIGFQVSDGAYQAASKLGLISATNGSVNYLLSDEYGTNSDIATGVGIKLYNAASNKEMVFLNQLGITGGGEAAGWYPVLQGTPYLIGSASSGYTSYLQHYRAELIALPDMNITPGKIKATATVLVKVQ</sequence>
<dbReference type="GO" id="GO:0007155">
    <property type="term" value="P:cell adhesion"/>
    <property type="evidence" value="ECO:0007669"/>
    <property type="project" value="InterPro"/>
</dbReference>
<dbReference type="GO" id="GO:0009289">
    <property type="term" value="C:pilus"/>
    <property type="evidence" value="ECO:0007669"/>
    <property type="project" value="InterPro"/>
</dbReference>
<proteinExistence type="predicted"/>
<dbReference type="RefSeq" id="WP_121974262.1">
    <property type="nucleotide sequence ID" value="NZ_OOGT01000083.1"/>
</dbReference>
<feature type="chain" id="PRO_5015539844" description="Fimbrial-type adhesion domain-containing protein" evidence="1">
    <location>
        <begin position="24"/>
        <end position="445"/>
    </location>
</feature>
<dbReference type="PIRSF" id="PIRSF029766">
    <property type="entry name" value="UCP029766"/>
    <property type="match status" value="1"/>
</dbReference>
<evidence type="ECO:0000313" key="4">
    <source>
        <dbReference type="Proteomes" id="UP000245974"/>
    </source>
</evidence>
<keyword evidence="4" id="KW-1185">Reference proteome</keyword>